<dbReference type="Proteomes" id="UP000245535">
    <property type="component" value="Unassembled WGS sequence"/>
</dbReference>
<feature type="coiled-coil region" evidence="1">
    <location>
        <begin position="247"/>
        <end position="274"/>
    </location>
</feature>
<dbReference type="OrthoDB" id="5826322at2"/>
<keyword evidence="3" id="KW-1185">Reference proteome</keyword>
<accession>A0A315YY92</accession>
<evidence type="ECO:0000256" key="1">
    <source>
        <dbReference type="SAM" id="Coils"/>
    </source>
</evidence>
<dbReference type="AlphaFoldDB" id="A0A315YY92"/>
<evidence type="ECO:0000313" key="3">
    <source>
        <dbReference type="Proteomes" id="UP000245535"/>
    </source>
</evidence>
<gene>
    <name evidence="2" type="ORF">BC781_11074</name>
</gene>
<sequence length="1143" mass="132990">MIVHDLFDVEFVAQKADGSHRRLQVADTKNRALLKSALDKAQEGGSHYYPELIGESDEIYVSEAIFFAVALEYPALESLLFETAQAMAHLSRAHNDTSEMWVDDMRVFGVEALYMIARTYPKYSYLLAQFLIPYWDDEHAVGYEEYLASLLIINGWSEDMIKAFVWCDNHFFRQSMHSEDNLLGDYLKHHPEAYTFFKACLHERFETELVLLADEQEEEAQPLLEIYFSLLVSSEEWAESIEGNEALLEQKFIIDTLENEALDLENELKEKLQTSLIKRSESALKEEQFLKDIDELNDNYKFGDAYKEILSFFEHLPNGPKIREYIATGEPQDVLNSLPQMGLLQLAKTHRPNLYKQMCYYTSGYRDENELREELHQIISDLTVEHLSFESLLIDEEEQKINGLITRLRVRKENEKASPSVNEEEKRQLQERYLRILDVFYFAFGKKPFSDEIKEIIADPKNASLISLDEYYLRYANPSGLAQEQLLVKRKKEAVQTLLSTFYSETNLQKKNFSEAENLFTDRPLMDCSTWSTTKIGSYTLAAFLLYRDYTNGKTDQYTQQLFDFVQKGFSNTIASSVVAATTVSHFDDKQCPKEEQDKIHDYLTSESPKIDQAEAICLLRQYLRTGEGKYNASQDQISLFSYEDEYSERMLLTCFWLSLLPLPTQKLAKRIWSLLLDLAPQVCIKLVTNALTYFYFEIEFDDVLEEIAHYETLEKSGVPLAQSLAFQMVDCQSKLRREEDRYKNAYLSFLERYSDIDLETNSMFERIDKNRAIALDEGLHAINERKRITFFKHLALQNPRFPFKQEEIFNNVLKRVVKENLKGLEEQIIEKLDKKHILFHGYRNELPQSLIGPIVNDENTLTLPSTKINIHGLELLVLKQTEGNLHIVLQSEQFKSKDIQDINELYYMKVLILEDSIPTLRLTEIFSEKPTDQLRLTKTIAAITNYIEGNNSYDETRLIFEENITKSDFDNPKDPLSALALFEQFVWAMPEEKVDRILKLFVDHSHKTFDLFDAKLDEAYLERKVISGQLSFTDYLYARSDRDTNLEEAVHWIFQKLIDLNISTINLLEIMADYEQYQIGDLVVELTKNKAFSKALKSLNVEKRANIIEQLGKSPEGIEALKKLPKDSSRKIRDLIESLISK</sequence>
<name>A0A315YY92_SEDFL</name>
<keyword evidence="1" id="KW-0175">Coiled coil</keyword>
<reference evidence="2 3" key="1">
    <citation type="submission" date="2018-03" db="EMBL/GenBank/DDBJ databases">
        <title>Genomic Encyclopedia of Archaeal and Bacterial Type Strains, Phase II (KMG-II): from individual species to whole genera.</title>
        <authorList>
            <person name="Goeker M."/>
        </authorList>
    </citation>
    <scope>NUCLEOTIDE SEQUENCE [LARGE SCALE GENOMIC DNA]</scope>
    <source>
        <strain evidence="2 3">DSM 28229</strain>
    </source>
</reference>
<organism evidence="2 3">
    <name type="scientific">Sediminitomix flava</name>
    <dbReference type="NCBI Taxonomy" id="379075"/>
    <lineage>
        <taxon>Bacteria</taxon>
        <taxon>Pseudomonadati</taxon>
        <taxon>Bacteroidota</taxon>
        <taxon>Cytophagia</taxon>
        <taxon>Cytophagales</taxon>
        <taxon>Flammeovirgaceae</taxon>
        <taxon>Sediminitomix</taxon>
    </lineage>
</organism>
<evidence type="ECO:0000313" key="2">
    <source>
        <dbReference type="EMBL" id="PWJ35033.1"/>
    </source>
</evidence>
<comment type="caution">
    <text evidence="2">The sequence shown here is derived from an EMBL/GenBank/DDBJ whole genome shotgun (WGS) entry which is preliminary data.</text>
</comment>
<dbReference type="EMBL" id="QGDO01000010">
    <property type="protein sequence ID" value="PWJ35033.1"/>
    <property type="molecule type" value="Genomic_DNA"/>
</dbReference>
<dbReference type="RefSeq" id="WP_109622823.1">
    <property type="nucleotide sequence ID" value="NZ_QGDO01000010.1"/>
</dbReference>
<proteinExistence type="predicted"/>
<protein>
    <submittedName>
        <fullName evidence="2">Uncharacterized protein</fullName>
    </submittedName>
</protein>